<evidence type="ECO:0000313" key="9">
    <source>
        <dbReference type="Proteomes" id="UP000269412"/>
    </source>
</evidence>
<evidence type="ECO:0000256" key="5">
    <source>
        <dbReference type="ARBA" id="ARBA00020555"/>
    </source>
</evidence>
<dbReference type="InterPro" id="IPR003766">
    <property type="entry name" value="Uronate_isomerase"/>
</dbReference>
<dbReference type="Gene3D" id="1.10.2020.10">
    <property type="entry name" value="uronate isomerase, domain 2, chain A"/>
    <property type="match status" value="1"/>
</dbReference>
<dbReference type="GO" id="GO:0008880">
    <property type="term" value="F:glucuronate isomerase activity"/>
    <property type="evidence" value="ECO:0007669"/>
    <property type="project" value="UniProtKB-UniRule"/>
</dbReference>
<protein>
    <recommendedName>
        <fullName evidence="5 7">Uronate isomerase</fullName>
        <ecNumber evidence="4 7">5.3.1.12</ecNumber>
    </recommendedName>
    <alternativeName>
        <fullName evidence="7">Glucuronate isomerase</fullName>
    </alternativeName>
    <alternativeName>
        <fullName evidence="7">Uronic isomerase</fullName>
    </alternativeName>
</protein>
<dbReference type="SUPFAM" id="SSF51556">
    <property type="entry name" value="Metallo-dependent hydrolases"/>
    <property type="match status" value="1"/>
</dbReference>
<comment type="similarity">
    <text evidence="3 7">Belongs to the metallo-dependent hydrolases superfamily. Uronate isomerase family.</text>
</comment>
<evidence type="ECO:0000313" key="8">
    <source>
        <dbReference type="EMBL" id="RKR08035.1"/>
    </source>
</evidence>
<gene>
    <name evidence="7" type="primary">uxaC</name>
    <name evidence="8" type="ORF">CLV91_2801</name>
</gene>
<dbReference type="Proteomes" id="UP000269412">
    <property type="component" value="Unassembled WGS sequence"/>
</dbReference>
<dbReference type="RefSeq" id="WP_121068800.1">
    <property type="nucleotide sequence ID" value="NZ_RBIQ01000010.1"/>
</dbReference>
<dbReference type="EC" id="5.3.1.12" evidence="4 7"/>
<dbReference type="NCBIfam" id="NF002794">
    <property type="entry name" value="PRK02925.1"/>
    <property type="match status" value="1"/>
</dbReference>
<keyword evidence="9" id="KW-1185">Reference proteome</keyword>
<proteinExistence type="inferred from homology"/>
<dbReference type="Pfam" id="PF02614">
    <property type="entry name" value="UxaC"/>
    <property type="match status" value="1"/>
</dbReference>
<dbReference type="GO" id="GO:0019698">
    <property type="term" value="P:D-galacturonate catabolic process"/>
    <property type="evidence" value="ECO:0007669"/>
    <property type="project" value="TreeGrafter"/>
</dbReference>
<comment type="catalytic activity">
    <reaction evidence="7">
        <text>aldehydo-D-galacturonate = keto-D-tagaturonate</text>
        <dbReference type="Rhea" id="RHEA:27702"/>
        <dbReference type="ChEBI" id="CHEBI:12952"/>
        <dbReference type="ChEBI" id="CHEBI:17886"/>
    </reaction>
</comment>
<dbReference type="OrthoDB" id="9766564at2"/>
<dbReference type="PANTHER" id="PTHR30068:SF4">
    <property type="entry name" value="URONATE ISOMERASE"/>
    <property type="match status" value="1"/>
</dbReference>
<evidence type="ECO:0000256" key="3">
    <source>
        <dbReference type="ARBA" id="ARBA00008397"/>
    </source>
</evidence>
<accession>A0A495DTQ1</accession>
<comment type="caution">
    <text evidence="8">The sequence shown here is derived from an EMBL/GenBank/DDBJ whole genome shotgun (WGS) entry which is preliminary data.</text>
</comment>
<evidence type="ECO:0000256" key="1">
    <source>
        <dbReference type="ARBA" id="ARBA00001165"/>
    </source>
</evidence>
<dbReference type="UniPathway" id="UPA00246"/>
<dbReference type="Gene3D" id="3.20.20.140">
    <property type="entry name" value="Metal-dependent hydrolases"/>
    <property type="match status" value="1"/>
</dbReference>
<keyword evidence="6 7" id="KW-0413">Isomerase</keyword>
<evidence type="ECO:0000256" key="2">
    <source>
        <dbReference type="ARBA" id="ARBA00004892"/>
    </source>
</evidence>
<dbReference type="InterPro" id="IPR032466">
    <property type="entry name" value="Metal_Hydrolase"/>
</dbReference>
<sequence length="467" mass="54034">MKAFLDSDFILETETAKELFHNAAKKMPIIDYHCHLSPKQIAENKNFKNLTELWLYGDHYKWRAMRTNGVSEEYCTGNKTDWEKFYEWAKTVPHTLRNPLYHWTHMELKSFFGYEGILNEHTAKEVWDLANEKLKTEAFTPQGLMQMMNVELVCTTDDPIDSLEYHIQIANSDCKTKVYATWRPDKAMAVDDPESYNDYIDKLSEVSEISINTLEDLYKALNKRHDFFAEIGCKLSDHGIEEFYAGDYSEEEVKIIFSKVRSGNKLTAVEIRKFQSAMMYELGIMDHKKGWVQQFHYGAIRNNNTRLLSKLGPDTGFDSIHDVNSAAAMSKFLDRLDSEDKLARTIIYNLNPANNDVVATMIGNFQDGSVAGKMQFGSGWWFLDQKTGMEAQMNSLSNMGLLSRFVGMLTDSRSFLSYPRHEYFRRILCNLLGNDVENGLINHDMDLLGSMVENICYYNAKKYFNFN</sequence>
<reference evidence="8 9" key="1">
    <citation type="submission" date="2018-10" db="EMBL/GenBank/DDBJ databases">
        <title>Genomic Encyclopedia of Archaeal and Bacterial Type Strains, Phase II (KMG-II): from individual species to whole genera.</title>
        <authorList>
            <person name="Goeker M."/>
        </authorList>
    </citation>
    <scope>NUCLEOTIDE SEQUENCE [LARGE SCALE GENOMIC DNA]</scope>
    <source>
        <strain evidence="8 9">DSM 25230</strain>
    </source>
</reference>
<evidence type="ECO:0000256" key="7">
    <source>
        <dbReference type="HAMAP-Rule" id="MF_00675"/>
    </source>
</evidence>
<organism evidence="8 9">
    <name type="scientific">Maribacter vaceletii</name>
    <dbReference type="NCBI Taxonomy" id="1206816"/>
    <lineage>
        <taxon>Bacteria</taxon>
        <taxon>Pseudomonadati</taxon>
        <taxon>Bacteroidota</taxon>
        <taxon>Flavobacteriia</taxon>
        <taxon>Flavobacteriales</taxon>
        <taxon>Flavobacteriaceae</taxon>
        <taxon>Maribacter</taxon>
    </lineage>
</organism>
<comment type="pathway">
    <text evidence="2 7">Carbohydrate metabolism; pentose and glucuronate interconversion.</text>
</comment>
<dbReference type="GO" id="GO:0042840">
    <property type="term" value="P:D-glucuronate catabolic process"/>
    <property type="evidence" value="ECO:0007669"/>
    <property type="project" value="TreeGrafter"/>
</dbReference>
<dbReference type="AlphaFoldDB" id="A0A495DTQ1"/>
<dbReference type="HAMAP" id="MF_00675">
    <property type="entry name" value="UxaC"/>
    <property type="match status" value="1"/>
</dbReference>
<evidence type="ECO:0000256" key="4">
    <source>
        <dbReference type="ARBA" id="ARBA00012546"/>
    </source>
</evidence>
<comment type="catalytic activity">
    <reaction evidence="1 7">
        <text>D-glucuronate = D-fructuronate</text>
        <dbReference type="Rhea" id="RHEA:13049"/>
        <dbReference type="ChEBI" id="CHEBI:58720"/>
        <dbReference type="ChEBI" id="CHEBI:59863"/>
        <dbReference type="EC" id="5.3.1.12"/>
    </reaction>
</comment>
<name>A0A495DTQ1_9FLAO</name>
<evidence type="ECO:0000256" key="6">
    <source>
        <dbReference type="ARBA" id="ARBA00023235"/>
    </source>
</evidence>
<dbReference type="PANTHER" id="PTHR30068">
    <property type="entry name" value="URONATE ISOMERASE"/>
    <property type="match status" value="1"/>
</dbReference>
<dbReference type="EMBL" id="RBIQ01000010">
    <property type="protein sequence ID" value="RKR08035.1"/>
    <property type="molecule type" value="Genomic_DNA"/>
</dbReference>